<dbReference type="OrthoDB" id="1863935at2759"/>
<dbReference type="Pfam" id="PF03478">
    <property type="entry name" value="Beta-prop_KIB1-4"/>
    <property type="match status" value="1"/>
</dbReference>
<evidence type="ECO:0000259" key="1">
    <source>
        <dbReference type="Pfam" id="PF03478"/>
    </source>
</evidence>
<dbReference type="EMBL" id="JADFTS010000008">
    <property type="protein sequence ID" value="KAF9594990.1"/>
    <property type="molecule type" value="Genomic_DNA"/>
</dbReference>
<feature type="domain" description="KIB1-4 beta-propeller" evidence="1">
    <location>
        <begin position="18"/>
        <end position="173"/>
    </location>
</feature>
<comment type="caution">
    <text evidence="2">The sequence shown here is derived from an EMBL/GenBank/DDBJ whole genome shotgun (WGS) entry which is preliminary data.</text>
</comment>
<gene>
    <name evidence="2" type="ORF">IFM89_035763</name>
</gene>
<protein>
    <recommendedName>
        <fullName evidence="1">KIB1-4 beta-propeller domain-containing protein</fullName>
    </recommendedName>
</protein>
<organism evidence="2 3">
    <name type="scientific">Coptis chinensis</name>
    <dbReference type="NCBI Taxonomy" id="261450"/>
    <lineage>
        <taxon>Eukaryota</taxon>
        <taxon>Viridiplantae</taxon>
        <taxon>Streptophyta</taxon>
        <taxon>Embryophyta</taxon>
        <taxon>Tracheophyta</taxon>
        <taxon>Spermatophyta</taxon>
        <taxon>Magnoliopsida</taxon>
        <taxon>Ranunculales</taxon>
        <taxon>Ranunculaceae</taxon>
        <taxon>Coptidoideae</taxon>
        <taxon>Coptis</taxon>
    </lineage>
</organism>
<dbReference type="AlphaFoldDB" id="A0A835H9P8"/>
<name>A0A835H9P8_9MAGN</name>
<evidence type="ECO:0000313" key="2">
    <source>
        <dbReference type="EMBL" id="KAF9594990.1"/>
    </source>
</evidence>
<proteinExistence type="predicted"/>
<dbReference type="PANTHER" id="PTHR33127:SF5">
    <property type="entry name" value="TRANSMEMBRANE PROTEIN"/>
    <property type="match status" value="1"/>
</dbReference>
<dbReference type="InterPro" id="IPR005174">
    <property type="entry name" value="KIB1-4_b-propeller"/>
</dbReference>
<keyword evidence="3" id="KW-1185">Reference proteome</keyword>
<reference evidence="2 3" key="1">
    <citation type="submission" date="2020-10" db="EMBL/GenBank/DDBJ databases">
        <title>The Coptis chinensis genome and diversification of protoberbering-type alkaloids.</title>
        <authorList>
            <person name="Wang B."/>
            <person name="Shu S."/>
            <person name="Song C."/>
            <person name="Liu Y."/>
        </authorList>
    </citation>
    <scope>NUCLEOTIDE SEQUENCE [LARGE SCALE GENOMIC DNA]</scope>
    <source>
        <strain evidence="2">HL-2020</strain>
        <tissue evidence="2">Leaf</tissue>
    </source>
</reference>
<dbReference type="Proteomes" id="UP000631114">
    <property type="component" value="Unassembled WGS sequence"/>
</dbReference>
<sequence>MLSLQSRLFKQNSMLAFTYPPSDPKCVVMLVSKKRNSITFCKIGDDKWIEQELVEFKSKKRTRIPIKYLGSVISCKGKLYLFSFDGIVVIEVNDVFASISASGKKRINCSIPEAVRKVHLNLSRELFQTLDIFKLELSTMDWVKVGNLGDRIFLLSTNSTTSLSATELGVKGN</sequence>
<evidence type="ECO:0000313" key="3">
    <source>
        <dbReference type="Proteomes" id="UP000631114"/>
    </source>
</evidence>
<dbReference type="PANTHER" id="PTHR33127">
    <property type="entry name" value="TRANSMEMBRANE PROTEIN"/>
    <property type="match status" value="1"/>
</dbReference>
<accession>A0A835H9P8</accession>